<gene>
    <name evidence="2" type="ORF">ALIPUT_01788</name>
</gene>
<evidence type="ECO:0000256" key="1">
    <source>
        <dbReference type="SAM" id="MobiDB-lite"/>
    </source>
</evidence>
<organism evidence="2 3">
    <name type="scientific">Alistipes putredinis DSM 17216</name>
    <dbReference type="NCBI Taxonomy" id="445970"/>
    <lineage>
        <taxon>Bacteria</taxon>
        <taxon>Pseudomonadati</taxon>
        <taxon>Bacteroidota</taxon>
        <taxon>Bacteroidia</taxon>
        <taxon>Bacteroidales</taxon>
        <taxon>Rikenellaceae</taxon>
        <taxon>Alistipes</taxon>
    </lineage>
</organism>
<comment type="caution">
    <text evidence="2">The sequence shown here is derived from an EMBL/GenBank/DDBJ whole genome shotgun (WGS) entry which is preliminary data.</text>
</comment>
<feature type="region of interest" description="Disordered" evidence="1">
    <location>
        <begin position="1"/>
        <end position="45"/>
    </location>
</feature>
<name>B0MX51_9BACT</name>
<dbReference type="AlphaFoldDB" id="B0MX51"/>
<proteinExistence type="predicted"/>
<dbReference type="HOGENOM" id="CLU_3195262_0_0_10"/>
<reference evidence="2" key="1">
    <citation type="submission" date="2007-10" db="EMBL/GenBank/DDBJ databases">
        <authorList>
            <person name="Fulton L."/>
            <person name="Clifton S."/>
            <person name="Fulton B."/>
            <person name="Xu J."/>
            <person name="Minx P."/>
            <person name="Pepin K.H."/>
            <person name="Johnson M."/>
            <person name="Thiruvilangam P."/>
            <person name="Bhonagiri V."/>
            <person name="Nash W.E."/>
            <person name="Mardis E.R."/>
            <person name="Wilson R.K."/>
        </authorList>
    </citation>
    <scope>NUCLEOTIDE SEQUENCE [LARGE SCALE GENOMIC DNA]</scope>
    <source>
        <strain evidence="2">DSM 17216</strain>
    </source>
</reference>
<evidence type="ECO:0000313" key="3">
    <source>
        <dbReference type="Proteomes" id="UP000005819"/>
    </source>
</evidence>
<protein>
    <submittedName>
        <fullName evidence="2">Uncharacterized protein</fullName>
    </submittedName>
</protein>
<dbReference type="EMBL" id="ABFK02000020">
    <property type="protein sequence ID" value="EDS02268.1"/>
    <property type="molecule type" value="Genomic_DNA"/>
</dbReference>
<keyword evidence="3" id="KW-1185">Reference proteome</keyword>
<accession>B0MX51</accession>
<reference evidence="2" key="2">
    <citation type="submission" date="2013-09" db="EMBL/GenBank/DDBJ databases">
        <title>Draft genome sequence of Alistipes putredinis (DSM 17216).</title>
        <authorList>
            <person name="Sudarsanam P."/>
            <person name="Ley R."/>
            <person name="Guruge J."/>
            <person name="Turnbaugh P.J."/>
            <person name="Mahowald M."/>
            <person name="Liep D."/>
            <person name="Gordon J."/>
        </authorList>
    </citation>
    <scope>NUCLEOTIDE SEQUENCE</scope>
    <source>
        <strain evidence="2">DSM 17216</strain>
    </source>
</reference>
<sequence length="45" mass="5154">MIETAEDQMEASCPEEKTRIKFGTSPVPARPDPKKRLNININRKL</sequence>
<dbReference type="Proteomes" id="UP000005819">
    <property type="component" value="Unassembled WGS sequence"/>
</dbReference>
<evidence type="ECO:0000313" key="2">
    <source>
        <dbReference type="EMBL" id="EDS02268.1"/>
    </source>
</evidence>